<dbReference type="KEGG" id="prr:AT705_06415"/>
<dbReference type="AlphaFoldDB" id="A0A0U3GCU4"/>
<evidence type="ECO:0000256" key="1">
    <source>
        <dbReference type="SAM" id="MobiDB-lite"/>
    </source>
</evidence>
<name>A0A0U3GCU4_9GAMM</name>
<feature type="transmembrane region" description="Helical" evidence="2">
    <location>
        <begin position="20"/>
        <end position="36"/>
    </location>
</feature>
<keyword evidence="2" id="KW-0472">Membrane</keyword>
<evidence type="ECO:0000313" key="4">
    <source>
        <dbReference type="Proteomes" id="UP000069015"/>
    </source>
</evidence>
<proteinExistence type="predicted"/>
<accession>A0A0U3GCU4</accession>
<evidence type="ECO:0000256" key="2">
    <source>
        <dbReference type="SAM" id="Phobius"/>
    </source>
</evidence>
<dbReference type="RefSeq" id="WP_058795954.1">
    <property type="nucleotide sequence ID" value="NZ_CP013611.1"/>
</dbReference>
<protein>
    <submittedName>
        <fullName evidence="3">Uncharacterized protein</fullName>
    </submittedName>
</protein>
<organism evidence="3 4">
    <name type="scientific">Pseudoalteromonas rubra</name>
    <dbReference type="NCBI Taxonomy" id="43658"/>
    <lineage>
        <taxon>Bacteria</taxon>
        <taxon>Pseudomonadati</taxon>
        <taxon>Pseudomonadota</taxon>
        <taxon>Gammaproteobacteria</taxon>
        <taxon>Alteromonadales</taxon>
        <taxon>Pseudoalteromonadaceae</taxon>
        <taxon>Pseudoalteromonas</taxon>
    </lineage>
</organism>
<gene>
    <name evidence="3" type="ORF">AT705_06415</name>
</gene>
<reference evidence="3 4" key="1">
    <citation type="submission" date="2015-12" db="EMBL/GenBank/DDBJ databases">
        <title>Complete genome sequence of Pseudoalteromonas rubra SCSIO 6842, harboring a conjugative plasmid.</title>
        <authorList>
            <person name="Li B."/>
            <person name="Wang X."/>
        </authorList>
    </citation>
    <scope>NUCLEOTIDE SEQUENCE [LARGE SCALE GENOMIC DNA]</scope>
    <source>
        <strain evidence="3 4">SCSIO 6842</strain>
    </source>
</reference>
<dbReference type="Proteomes" id="UP000069015">
    <property type="component" value="Chromosome 1"/>
</dbReference>
<evidence type="ECO:0000313" key="3">
    <source>
        <dbReference type="EMBL" id="ALU42618.1"/>
    </source>
</evidence>
<dbReference type="EMBL" id="CP013611">
    <property type="protein sequence ID" value="ALU42618.1"/>
    <property type="molecule type" value="Genomic_DNA"/>
</dbReference>
<keyword evidence="2" id="KW-0812">Transmembrane</keyword>
<keyword evidence="2" id="KW-1133">Transmembrane helix</keyword>
<feature type="region of interest" description="Disordered" evidence="1">
    <location>
        <begin position="42"/>
        <end position="61"/>
    </location>
</feature>
<sequence length="61" mass="6655">MKKNNKESLFMNGNQGGVKLSVVLFTVIILGVMAWFNQANAESPEATHQNNEEAVITSSES</sequence>